<proteinExistence type="predicted"/>
<dbReference type="Gene3D" id="3.40.50.1820">
    <property type="entry name" value="alpha/beta hydrolase"/>
    <property type="match status" value="1"/>
</dbReference>
<dbReference type="GO" id="GO:0016787">
    <property type="term" value="F:hydrolase activity"/>
    <property type="evidence" value="ECO:0007669"/>
    <property type="project" value="InterPro"/>
</dbReference>
<dbReference type="Proteomes" id="UP000664534">
    <property type="component" value="Unassembled WGS sequence"/>
</dbReference>
<name>A0A8H3F7I9_9LECA</name>
<gene>
    <name evidence="2" type="ORF">IMSHALPRED_004661</name>
</gene>
<accession>A0A8H3F7I9</accession>
<protein>
    <recommendedName>
        <fullName evidence="1">Dienelactone hydrolase domain-containing protein</fullName>
    </recommendedName>
</protein>
<dbReference type="InterPro" id="IPR002925">
    <property type="entry name" value="Dienelactn_hydro"/>
</dbReference>
<feature type="domain" description="Dienelactone hydrolase" evidence="1">
    <location>
        <begin position="36"/>
        <end position="250"/>
    </location>
</feature>
<organism evidence="2 3">
    <name type="scientific">Imshaugia aleurites</name>
    <dbReference type="NCBI Taxonomy" id="172621"/>
    <lineage>
        <taxon>Eukaryota</taxon>
        <taxon>Fungi</taxon>
        <taxon>Dikarya</taxon>
        <taxon>Ascomycota</taxon>
        <taxon>Pezizomycotina</taxon>
        <taxon>Lecanoromycetes</taxon>
        <taxon>OSLEUM clade</taxon>
        <taxon>Lecanoromycetidae</taxon>
        <taxon>Lecanorales</taxon>
        <taxon>Lecanorineae</taxon>
        <taxon>Parmeliaceae</taxon>
        <taxon>Imshaugia</taxon>
    </lineage>
</organism>
<comment type="caution">
    <text evidence="2">The sequence shown here is derived from an EMBL/GenBank/DDBJ whole genome shotgun (WGS) entry which is preliminary data.</text>
</comment>
<dbReference type="OrthoDB" id="2147163at2759"/>
<dbReference type="PANTHER" id="PTHR47668">
    <property type="entry name" value="DIENELACTONE HYDROLASE FAMILY PROTEIN (AFU_ORTHOLOGUE AFUA_6G01940)"/>
    <property type="match status" value="1"/>
</dbReference>
<keyword evidence="3" id="KW-1185">Reference proteome</keyword>
<dbReference type="SUPFAM" id="SSF53474">
    <property type="entry name" value="alpha/beta-Hydrolases"/>
    <property type="match status" value="1"/>
</dbReference>
<dbReference type="AlphaFoldDB" id="A0A8H3F7I9"/>
<dbReference type="EMBL" id="CAJPDT010000023">
    <property type="protein sequence ID" value="CAF9919576.1"/>
    <property type="molecule type" value="Genomic_DNA"/>
</dbReference>
<dbReference type="Pfam" id="PF01738">
    <property type="entry name" value="DLH"/>
    <property type="match status" value="1"/>
</dbReference>
<dbReference type="InterPro" id="IPR029058">
    <property type="entry name" value="AB_hydrolase_fold"/>
</dbReference>
<dbReference type="PANTHER" id="PTHR47668:SF1">
    <property type="entry name" value="DIENELACTONE HYDROLASE DOMAIN-CONTAINING PROTEIN-RELATED"/>
    <property type="match status" value="1"/>
</dbReference>
<reference evidence="2" key="1">
    <citation type="submission" date="2021-03" db="EMBL/GenBank/DDBJ databases">
        <authorList>
            <person name="Tagirdzhanova G."/>
        </authorList>
    </citation>
    <scope>NUCLEOTIDE SEQUENCE</scope>
</reference>
<evidence type="ECO:0000259" key="1">
    <source>
        <dbReference type="Pfam" id="PF01738"/>
    </source>
</evidence>
<sequence>MEAQQGHSKACCNVPPVVTKGYKEKGRYIDLNGTQCYATGPSHATSAILIIYDIFGFSPQALQGADILAHADSTHQYQVFMPDFFLGKPLPHSAYPPDTDEKKKQLGDFFAGPASPPDTAKKVPELLKEIEKQATGIKKWGSLGMCWGGKIVSLTAQPGTAFSAVAEVHPAMVDPADAKGIKVPLCMLASGDEDASAVAEFGKTLSVDHHVETFADQIHGWMAARGDLEDEKVKKEYERGYQVLLDFYHKHL</sequence>
<evidence type="ECO:0000313" key="2">
    <source>
        <dbReference type="EMBL" id="CAF9919576.1"/>
    </source>
</evidence>
<evidence type="ECO:0000313" key="3">
    <source>
        <dbReference type="Proteomes" id="UP000664534"/>
    </source>
</evidence>